<evidence type="ECO:0000256" key="1">
    <source>
        <dbReference type="SAM" id="MobiDB-lite"/>
    </source>
</evidence>
<proteinExistence type="predicted"/>
<dbReference type="Proteomes" id="UP001341245">
    <property type="component" value="Unassembled WGS sequence"/>
</dbReference>
<sequence>MTVGDSVITIETQREDEQIERPAAKRRKRALGLRRVKTAPPVSQTTPIHGSITTIESVSNGNRIRAWSYPLANWRKFSLVRRMRRGSDLKEARKKARKGKASCELNSESRFPIDLDGAQDMTHDPYPLMSGACQESSSHMDLMDEMGISPRTSVDLGSGQPTFKRSTSSPTKPSSFPNSPHEDQAKRKDSHFHGMMQAKEQATNETGANGREPTPDERPRKSTAIILHAIDWIRQHHASVSSDSSSSSDSPFSSPTIQPARPPRRRQEVHTIQTQPILNRMSVVSPCDESRLNLPPGFEVPVEGQAGPVDWLHRGWEEHFRRSAESAHRACHSLADTRHLPARGEELQRYHMFSTYQARSQCRGASIPYPTEHATKARDFAVDHKGKGRRYMEIVEAEDGRGRYDIREDTGTGNRDRGARVAKELV</sequence>
<keyword evidence="3" id="KW-1185">Reference proteome</keyword>
<accession>A0ABR0TUT9</accession>
<evidence type="ECO:0000313" key="2">
    <source>
        <dbReference type="EMBL" id="KAK6008251.1"/>
    </source>
</evidence>
<feature type="compositionally biased region" description="Low complexity" evidence="1">
    <location>
        <begin position="161"/>
        <end position="179"/>
    </location>
</feature>
<protein>
    <submittedName>
        <fullName evidence="2">Uncharacterized protein</fullName>
    </submittedName>
</protein>
<name>A0ABR0TUT9_AURPU</name>
<evidence type="ECO:0000313" key="3">
    <source>
        <dbReference type="Proteomes" id="UP001341245"/>
    </source>
</evidence>
<organism evidence="2 3">
    <name type="scientific">Aureobasidium pullulans</name>
    <name type="common">Black yeast</name>
    <name type="synonym">Pullularia pullulans</name>
    <dbReference type="NCBI Taxonomy" id="5580"/>
    <lineage>
        <taxon>Eukaryota</taxon>
        <taxon>Fungi</taxon>
        <taxon>Dikarya</taxon>
        <taxon>Ascomycota</taxon>
        <taxon>Pezizomycotina</taxon>
        <taxon>Dothideomycetes</taxon>
        <taxon>Dothideomycetidae</taxon>
        <taxon>Dothideales</taxon>
        <taxon>Saccotheciaceae</taxon>
        <taxon>Aureobasidium</taxon>
    </lineage>
</organism>
<gene>
    <name evidence="2" type="ORF">QM012_000154</name>
</gene>
<feature type="compositionally biased region" description="Low complexity" evidence="1">
    <location>
        <begin position="239"/>
        <end position="255"/>
    </location>
</feature>
<dbReference type="EMBL" id="JASGXD010000001">
    <property type="protein sequence ID" value="KAK6008251.1"/>
    <property type="molecule type" value="Genomic_DNA"/>
</dbReference>
<feature type="region of interest" description="Disordered" evidence="1">
    <location>
        <begin position="405"/>
        <end position="426"/>
    </location>
</feature>
<reference evidence="2 3" key="1">
    <citation type="submission" date="2023-11" db="EMBL/GenBank/DDBJ databases">
        <title>Draft genome sequence and annotation of the polyextremotolerant black yeast-like fungus Aureobasidium pullulans NRRL 62042.</title>
        <authorList>
            <person name="Dielentheis-Frenken M.R.E."/>
            <person name="Wibberg D."/>
            <person name="Blank L.M."/>
            <person name="Tiso T."/>
        </authorList>
    </citation>
    <scope>NUCLEOTIDE SEQUENCE [LARGE SCALE GENOMIC DNA]</scope>
    <source>
        <strain evidence="2 3">NRRL 62042</strain>
    </source>
</reference>
<feature type="region of interest" description="Disordered" evidence="1">
    <location>
        <begin position="149"/>
        <end position="220"/>
    </location>
</feature>
<feature type="region of interest" description="Disordered" evidence="1">
    <location>
        <begin position="238"/>
        <end position="273"/>
    </location>
</feature>
<comment type="caution">
    <text evidence="2">The sequence shown here is derived from an EMBL/GenBank/DDBJ whole genome shotgun (WGS) entry which is preliminary data.</text>
</comment>